<dbReference type="InterPro" id="IPR035976">
    <property type="entry name" value="Sushi/SCR/CCP_sf"/>
</dbReference>
<evidence type="ECO:0000256" key="3">
    <source>
        <dbReference type="ARBA" id="ARBA00023157"/>
    </source>
</evidence>
<gene>
    <name evidence="6" type="ORF">GBAR_LOCUS14210</name>
</gene>
<dbReference type="AlphaFoldDB" id="A0AA35S6R3"/>
<evidence type="ECO:0000256" key="4">
    <source>
        <dbReference type="PROSITE-ProRule" id="PRU00302"/>
    </source>
</evidence>
<dbReference type="SMART" id="SM00032">
    <property type="entry name" value="CCP"/>
    <property type="match status" value="1"/>
</dbReference>
<dbReference type="InterPro" id="IPR051277">
    <property type="entry name" value="SEZ6_CSMD_C4BPB_Regulators"/>
</dbReference>
<protein>
    <submittedName>
        <fullName evidence="6">Sushi, von Willebrand factor type A, EGF and pentraxin domain-containing protein 1</fullName>
    </submittedName>
</protein>
<sequence length="106" mass="10956">GVWSGSEPICQAIDCGILEDPVNGAVATSQGTVFMSDATYTCNEGYRLVGSSTRSCEETEVWSGAAPVCEIVTCETLPDIGNGGVSLSGTQFGSVATYSCVQGYRV</sequence>
<keyword evidence="1" id="KW-0732">Signal</keyword>
<dbReference type="PANTHER" id="PTHR45656">
    <property type="entry name" value="PROTEIN CBR-CLEC-78"/>
    <property type="match status" value="1"/>
</dbReference>
<dbReference type="Proteomes" id="UP001174909">
    <property type="component" value="Unassembled WGS sequence"/>
</dbReference>
<feature type="non-terminal residue" evidence="6">
    <location>
        <position position="1"/>
    </location>
</feature>
<evidence type="ECO:0000256" key="2">
    <source>
        <dbReference type="ARBA" id="ARBA00022737"/>
    </source>
</evidence>
<dbReference type="InterPro" id="IPR000436">
    <property type="entry name" value="Sushi_SCR_CCP_dom"/>
</dbReference>
<keyword evidence="2" id="KW-0677">Repeat</keyword>
<accession>A0AA35S6R3</accession>
<comment type="caution">
    <text evidence="4">Lacks conserved residue(s) required for the propagation of feature annotation.</text>
</comment>
<organism evidence="6 7">
    <name type="scientific">Geodia barretti</name>
    <name type="common">Barrett's horny sponge</name>
    <dbReference type="NCBI Taxonomy" id="519541"/>
    <lineage>
        <taxon>Eukaryota</taxon>
        <taxon>Metazoa</taxon>
        <taxon>Porifera</taxon>
        <taxon>Demospongiae</taxon>
        <taxon>Heteroscleromorpha</taxon>
        <taxon>Tetractinellida</taxon>
        <taxon>Astrophorina</taxon>
        <taxon>Geodiidae</taxon>
        <taxon>Geodia</taxon>
    </lineage>
</organism>
<evidence type="ECO:0000256" key="1">
    <source>
        <dbReference type="ARBA" id="ARBA00022729"/>
    </source>
</evidence>
<dbReference type="SUPFAM" id="SSF57535">
    <property type="entry name" value="Complement control module/SCR domain"/>
    <property type="match status" value="2"/>
</dbReference>
<dbReference type="Pfam" id="PF00084">
    <property type="entry name" value="Sushi"/>
    <property type="match status" value="2"/>
</dbReference>
<keyword evidence="4" id="KW-0768">Sushi</keyword>
<dbReference type="PANTHER" id="PTHR45656:SF4">
    <property type="entry name" value="PROTEIN CBR-CLEC-78"/>
    <property type="match status" value="1"/>
</dbReference>
<keyword evidence="3 4" id="KW-1015">Disulfide bond</keyword>
<dbReference type="EMBL" id="CASHTH010002080">
    <property type="protein sequence ID" value="CAI8024485.1"/>
    <property type="molecule type" value="Genomic_DNA"/>
</dbReference>
<evidence type="ECO:0000313" key="6">
    <source>
        <dbReference type="EMBL" id="CAI8024485.1"/>
    </source>
</evidence>
<proteinExistence type="predicted"/>
<evidence type="ECO:0000313" key="7">
    <source>
        <dbReference type="Proteomes" id="UP001174909"/>
    </source>
</evidence>
<feature type="domain" description="Sushi" evidence="5">
    <location>
        <begin position="13"/>
        <end position="71"/>
    </location>
</feature>
<reference evidence="6" key="1">
    <citation type="submission" date="2023-03" db="EMBL/GenBank/DDBJ databases">
        <authorList>
            <person name="Steffen K."/>
            <person name="Cardenas P."/>
        </authorList>
    </citation>
    <scope>NUCLEOTIDE SEQUENCE</scope>
</reference>
<keyword evidence="7" id="KW-1185">Reference proteome</keyword>
<comment type="caution">
    <text evidence="6">The sequence shown here is derived from an EMBL/GenBank/DDBJ whole genome shotgun (WGS) entry which is preliminary data.</text>
</comment>
<dbReference type="CDD" id="cd00033">
    <property type="entry name" value="CCP"/>
    <property type="match status" value="2"/>
</dbReference>
<feature type="disulfide bond" evidence="4">
    <location>
        <begin position="42"/>
        <end position="69"/>
    </location>
</feature>
<name>A0AA35S6R3_GEOBA</name>
<feature type="non-terminal residue" evidence="6">
    <location>
        <position position="106"/>
    </location>
</feature>
<dbReference type="Gene3D" id="2.10.70.10">
    <property type="entry name" value="Complement Module, domain 1"/>
    <property type="match status" value="2"/>
</dbReference>
<evidence type="ECO:0000259" key="5">
    <source>
        <dbReference type="PROSITE" id="PS50923"/>
    </source>
</evidence>
<dbReference type="PROSITE" id="PS50923">
    <property type="entry name" value="SUSHI"/>
    <property type="match status" value="1"/>
</dbReference>